<dbReference type="RefSeq" id="WP_184856676.1">
    <property type="nucleotide sequence ID" value="NZ_JACHLK010000003.1"/>
</dbReference>
<evidence type="ECO:0000313" key="2">
    <source>
        <dbReference type="Proteomes" id="UP000575083"/>
    </source>
</evidence>
<dbReference type="AlphaFoldDB" id="A0A7X0U8H3"/>
<organism evidence="1 2">
    <name type="scientific">Acidovorax soli</name>
    <dbReference type="NCBI Taxonomy" id="592050"/>
    <lineage>
        <taxon>Bacteria</taxon>
        <taxon>Pseudomonadati</taxon>
        <taxon>Pseudomonadota</taxon>
        <taxon>Betaproteobacteria</taxon>
        <taxon>Burkholderiales</taxon>
        <taxon>Comamonadaceae</taxon>
        <taxon>Acidovorax</taxon>
    </lineage>
</organism>
<name>A0A7X0U8H3_9BURK</name>
<comment type="caution">
    <text evidence="1">The sequence shown here is derived from an EMBL/GenBank/DDBJ whole genome shotgun (WGS) entry which is preliminary data.</text>
</comment>
<gene>
    <name evidence="1" type="ORF">HNP48_001914</name>
</gene>
<dbReference type="Proteomes" id="UP000575083">
    <property type="component" value="Unassembled WGS sequence"/>
</dbReference>
<dbReference type="EMBL" id="JACHLK010000003">
    <property type="protein sequence ID" value="MBB6559247.1"/>
    <property type="molecule type" value="Genomic_DNA"/>
</dbReference>
<sequence length="74" mass="8241">MFETGRWNVTDPTGKHVGVVEGDEYVRDGEHLLYRIDGNELYSAGPEGRLYGFIEGDLVIAPATSALLLRFVQE</sequence>
<proteinExistence type="predicted"/>
<evidence type="ECO:0008006" key="3">
    <source>
        <dbReference type="Google" id="ProtNLM"/>
    </source>
</evidence>
<protein>
    <recommendedName>
        <fullName evidence="3">Protein Atu4866</fullName>
    </recommendedName>
</protein>
<accession>A0A7X0U8H3</accession>
<keyword evidence="2" id="KW-1185">Reference proteome</keyword>
<evidence type="ECO:0000313" key="1">
    <source>
        <dbReference type="EMBL" id="MBB6559247.1"/>
    </source>
</evidence>
<reference evidence="1 2" key="1">
    <citation type="submission" date="2020-08" db="EMBL/GenBank/DDBJ databases">
        <title>Functional genomics of gut bacteria from endangered species of beetles.</title>
        <authorList>
            <person name="Carlos-Shanley C."/>
        </authorList>
    </citation>
    <scope>NUCLEOTIDE SEQUENCE [LARGE SCALE GENOMIC DNA]</scope>
    <source>
        <strain evidence="1 2">S00198</strain>
    </source>
</reference>